<feature type="compositionally biased region" description="Polar residues" evidence="4">
    <location>
        <begin position="45"/>
        <end position="62"/>
    </location>
</feature>
<feature type="compositionally biased region" description="Basic and acidic residues" evidence="4">
    <location>
        <begin position="553"/>
        <end position="569"/>
    </location>
</feature>
<keyword evidence="7" id="KW-1185">Reference proteome</keyword>
<keyword evidence="2" id="KW-0808">Transferase</keyword>
<dbReference type="InterPro" id="IPR029058">
    <property type="entry name" value="AB_hydrolase_fold"/>
</dbReference>
<feature type="domain" description="Phospholipid/glycerol acyltransferase" evidence="5">
    <location>
        <begin position="502"/>
        <end position="649"/>
    </location>
</feature>
<dbReference type="STRING" id="3088.A0A383WM75"/>
<dbReference type="GO" id="GO:0004144">
    <property type="term" value="F:diacylglycerol O-acyltransferase activity"/>
    <property type="evidence" value="ECO:0007669"/>
    <property type="project" value="UniProtKB-ARBA"/>
</dbReference>
<dbReference type="PANTHER" id="PTHR22753">
    <property type="entry name" value="TRANSMEMBRANE PROTEIN 68"/>
    <property type="match status" value="1"/>
</dbReference>
<dbReference type="Pfam" id="PF03982">
    <property type="entry name" value="DAGAT"/>
    <property type="match status" value="1"/>
</dbReference>
<organism evidence="6 7">
    <name type="scientific">Tetradesmus obliquus</name>
    <name type="common">Green alga</name>
    <name type="synonym">Acutodesmus obliquus</name>
    <dbReference type="NCBI Taxonomy" id="3088"/>
    <lineage>
        <taxon>Eukaryota</taxon>
        <taxon>Viridiplantae</taxon>
        <taxon>Chlorophyta</taxon>
        <taxon>core chlorophytes</taxon>
        <taxon>Chlorophyceae</taxon>
        <taxon>CS clade</taxon>
        <taxon>Sphaeropleales</taxon>
        <taxon>Scenedesmaceae</taxon>
        <taxon>Tetradesmus</taxon>
    </lineage>
</organism>
<dbReference type="SUPFAM" id="SSF53474">
    <property type="entry name" value="alpha/beta-Hydrolases"/>
    <property type="match status" value="1"/>
</dbReference>
<dbReference type="AlphaFoldDB" id="A0A383WM75"/>
<feature type="region of interest" description="Disordered" evidence="4">
    <location>
        <begin position="45"/>
        <end position="100"/>
    </location>
</feature>
<feature type="region of interest" description="Disordered" evidence="4">
    <location>
        <begin position="548"/>
        <end position="569"/>
    </location>
</feature>
<dbReference type="CDD" id="cd07987">
    <property type="entry name" value="LPLAT_MGAT-like"/>
    <property type="match status" value="1"/>
</dbReference>
<dbReference type="EMBL" id="FNXT01001326">
    <property type="protein sequence ID" value="SZX78560.1"/>
    <property type="molecule type" value="Genomic_DNA"/>
</dbReference>
<evidence type="ECO:0000313" key="7">
    <source>
        <dbReference type="Proteomes" id="UP000256970"/>
    </source>
</evidence>
<dbReference type="Gene3D" id="3.40.50.1820">
    <property type="entry name" value="alpha/beta hydrolase"/>
    <property type="match status" value="1"/>
</dbReference>
<comment type="similarity">
    <text evidence="1">Belongs to the diacylglycerol acyltransferase family.</text>
</comment>
<evidence type="ECO:0000259" key="5">
    <source>
        <dbReference type="SMART" id="SM00563"/>
    </source>
</evidence>
<evidence type="ECO:0000256" key="4">
    <source>
        <dbReference type="SAM" id="MobiDB-lite"/>
    </source>
</evidence>
<dbReference type="SMART" id="SM00563">
    <property type="entry name" value="PlsC"/>
    <property type="match status" value="1"/>
</dbReference>
<dbReference type="PANTHER" id="PTHR22753:SF14">
    <property type="entry name" value="MONOACYLGLYCEROL_DIACYLGLYCEROL O-ACYLTRANSFERASE"/>
    <property type="match status" value="1"/>
</dbReference>
<evidence type="ECO:0000256" key="2">
    <source>
        <dbReference type="ARBA" id="ARBA00022679"/>
    </source>
</evidence>
<dbReference type="Pfam" id="PF00561">
    <property type="entry name" value="Abhydrolase_1"/>
    <property type="match status" value="1"/>
</dbReference>
<gene>
    <name evidence="6" type="ORF">BQ4739_LOCUS18881</name>
</gene>
<sequence>MHSGLIQRGSVPHLTAKSRQHVGGVHHQLTGRVTSALNVAQINETEVQDSTSSLHQTTNTGASEAAQPQQQRSGHGSSSVSSSSSDRPQQRQWPAAGAVLREPRPFIPQIDVFKFVGDLLGDPQETLKDTLLGSALATDDGPARLFSPVVPKPPGATPAEELPLMYYMPGIDGSGLAAYRQFPRLTRAFDLRCLIIPRTDRSSFEELVDTVAAMIKTELEWSDGGRPVYLLGESFGGILCLALAQKLGDYVDRVVLVNPASSFTNTPWPALGPLLTQLPADVYKLLPFALAPIMSNPISMALNDVDSRAPLPQQASDLLYGLIDLAPQLGALRLVLPPETLAWRLTLLQQGSAWLTPRLKDIQQRVLVLAGDQDLLIPSREEAARLGKALPRARSRILPNRSHALLQEAGVDLVQLLEAEGFYITERRMSNGRPSTKASDGGAASFGKTVPIQLPTSRELQLDSEGLVSTIKRLTSPVYYSTTADGQIVRGLSGVPVHQRPVLLVGNHQFFAGDMYPMINQFVDELGVLPRGLAHPVVFAGPEALTAAGRSSGMREDGSSSSKDEKDEGAGAAQFSSLLSTYGAVPVNGKNMHKLLANGEIVLLYPGGAREAFKRKGETYKIVWPGKAEFVRMAAKFGATIVPFAAIGCDEAVTHHLSAEELEQLQKLLPPLPFRLPWQQREEDAERLRRIPAARVGVNATMEDLEAFGKPGFFTPNLPQRTYFIFRKPIPTSPELAADRAACQALYADIKQEVEDGLGYLLRSREADPYKELLPRLIYEASWGGKRQAPSFEP</sequence>
<accession>A0A383WM75</accession>
<evidence type="ECO:0000313" key="6">
    <source>
        <dbReference type="EMBL" id="SZX78560.1"/>
    </source>
</evidence>
<keyword evidence="3" id="KW-0012">Acyltransferase</keyword>
<feature type="compositionally biased region" description="Low complexity" evidence="4">
    <location>
        <begin position="67"/>
        <end position="92"/>
    </location>
</feature>
<dbReference type="GO" id="GO:0016020">
    <property type="term" value="C:membrane"/>
    <property type="evidence" value="ECO:0007669"/>
    <property type="project" value="TreeGrafter"/>
</dbReference>
<protein>
    <recommendedName>
        <fullName evidence="5">Phospholipid/glycerol acyltransferase domain-containing protein</fullName>
    </recommendedName>
</protein>
<proteinExistence type="inferred from homology"/>
<evidence type="ECO:0000256" key="3">
    <source>
        <dbReference type="ARBA" id="ARBA00023315"/>
    </source>
</evidence>
<evidence type="ECO:0000256" key="1">
    <source>
        <dbReference type="ARBA" id="ARBA00005420"/>
    </source>
</evidence>
<feature type="region of interest" description="Disordered" evidence="4">
    <location>
        <begin position="1"/>
        <end position="26"/>
    </location>
</feature>
<reference evidence="6 7" key="1">
    <citation type="submission" date="2016-10" db="EMBL/GenBank/DDBJ databases">
        <authorList>
            <person name="Cai Z."/>
        </authorList>
    </citation>
    <scope>NUCLEOTIDE SEQUENCE [LARGE SCALE GENOMIC DNA]</scope>
</reference>
<name>A0A383WM75_TETOB</name>
<dbReference type="Proteomes" id="UP000256970">
    <property type="component" value="Unassembled WGS sequence"/>
</dbReference>
<dbReference type="InterPro" id="IPR007130">
    <property type="entry name" value="DAGAT"/>
</dbReference>
<dbReference type="InterPro" id="IPR000073">
    <property type="entry name" value="AB_hydrolase_1"/>
</dbReference>
<dbReference type="InterPro" id="IPR002123">
    <property type="entry name" value="Plipid/glycerol_acylTrfase"/>
</dbReference>